<sequence length="192" mass="21328">MTNQTEERDKILPHPITIRETSNGGFIVGGIQDIRCEPVDEQAYSDPVDLFHALMQRFGMSKHDLFPEREGEPQSPHLSREDLAAYTGQSECAGHVSSDQWSKDEMQVDAGFIFSDIKTNIASVSLNDFRAVGADKGQSDRKYDAGDDTDTTGVKIRLRRCSPGQEISLEVNEEVTNSVFQDGTLLIMTTQT</sequence>
<reference evidence="1 2" key="1">
    <citation type="submission" date="2014-03" db="EMBL/GenBank/DDBJ databases">
        <title>The draft genome sequence of Thioclava dalianensis DLFJ1-1.</title>
        <authorList>
            <person name="Lai Q."/>
            <person name="Shao Z."/>
        </authorList>
    </citation>
    <scope>NUCLEOTIDE SEQUENCE [LARGE SCALE GENOMIC DNA]</scope>
    <source>
        <strain evidence="1 2">DLFJ1-1</strain>
    </source>
</reference>
<name>A0A074U2F3_9RHOB</name>
<comment type="caution">
    <text evidence="1">The sequence shown here is derived from an EMBL/GenBank/DDBJ whole genome shotgun (WGS) entry which is preliminary data.</text>
</comment>
<keyword evidence="2" id="KW-1185">Reference proteome</keyword>
<organism evidence="1 2">
    <name type="scientific">Thioclava dalianensis</name>
    <dbReference type="NCBI Taxonomy" id="1185766"/>
    <lineage>
        <taxon>Bacteria</taxon>
        <taxon>Pseudomonadati</taxon>
        <taxon>Pseudomonadota</taxon>
        <taxon>Alphaproteobacteria</taxon>
        <taxon>Rhodobacterales</taxon>
        <taxon>Paracoccaceae</taxon>
        <taxon>Thioclava</taxon>
    </lineage>
</organism>
<dbReference type="AlphaFoldDB" id="A0A074U2F3"/>
<dbReference type="STRING" id="1185766.SAMN05216224_10685"/>
<protein>
    <submittedName>
        <fullName evidence="1">Uncharacterized protein</fullName>
    </submittedName>
</protein>
<evidence type="ECO:0000313" key="1">
    <source>
        <dbReference type="EMBL" id="KEP68817.1"/>
    </source>
</evidence>
<dbReference type="Proteomes" id="UP000027725">
    <property type="component" value="Unassembled WGS sequence"/>
</dbReference>
<dbReference type="RefSeq" id="WP_038067964.1">
    <property type="nucleotide sequence ID" value="NZ_FOVB01000006.1"/>
</dbReference>
<proteinExistence type="predicted"/>
<dbReference type="EMBL" id="JHEH01000023">
    <property type="protein sequence ID" value="KEP68817.1"/>
    <property type="molecule type" value="Genomic_DNA"/>
</dbReference>
<accession>A0A074U2F3</accession>
<evidence type="ECO:0000313" key="2">
    <source>
        <dbReference type="Proteomes" id="UP000027725"/>
    </source>
</evidence>
<gene>
    <name evidence="1" type="ORF">DL1_08510</name>
</gene>